<evidence type="ECO:0000256" key="4">
    <source>
        <dbReference type="ARBA" id="ARBA00022989"/>
    </source>
</evidence>
<evidence type="ECO:0000259" key="7">
    <source>
        <dbReference type="PROSITE" id="PS50850"/>
    </source>
</evidence>
<keyword evidence="5 6" id="KW-0472">Membrane</keyword>
<feature type="transmembrane region" description="Helical" evidence="6">
    <location>
        <begin position="86"/>
        <end position="113"/>
    </location>
</feature>
<reference evidence="8" key="1">
    <citation type="submission" date="2018-05" db="EMBL/GenBank/DDBJ databases">
        <authorList>
            <person name="Lanie J.A."/>
            <person name="Ng W.-L."/>
            <person name="Kazmierczak K.M."/>
            <person name="Andrzejewski T.M."/>
            <person name="Davidsen T.M."/>
            <person name="Wayne K.J."/>
            <person name="Tettelin H."/>
            <person name="Glass J.I."/>
            <person name="Rusch D."/>
            <person name="Podicherti R."/>
            <person name="Tsui H.-C.T."/>
            <person name="Winkler M.E."/>
        </authorList>
    </citation>
    <scope>NUCLEOTIDE SEQUENCE</scope>
</reference>
<evidence type="ECO:0000256" key="3">
    <source>
        <dbReference type="ARBA" id="ARBA00022692"/>
    </source>
</evidence>
<evidence type="ECO:0000256" key="2">
    <source>
        <dbReference type="ARBA" id="ARBA00022448"/>
    </source>
</evidence>
<evidence type="ECO:0000256" key="1">
    <source>
        <dbReference type="ARBA" id="ARBA00004141"/>
    </source>
</evidence>
<dbReference type="SUPFAM" id="SSF103473">
    <property type="entry name" value="MFS general substrate transporter"/>
    <property type="match status" value="1"/>
</dbReference>
<protein>
    <recommendedName>
        <fullName evidence="7">Major facilitator superfamily (MFS) profile domain-containing protein</fullName>
    </recommendedName>
</protein>
<feature type="non-terminal residue" evidence="8">
    <location>
        <position position="1"/>
    </location>
</feature>
<evidence type="ECO:0000256" key="5">
    <source>
        <dbReference type="ARBA" id="ARBA00023136"/>
    </source>
</evidence>
<proteinExistence type="predicted"/>
<keyword evidence="3 6" id="KW-0812">Transmembrane</keyword>
<dbReference type="Gene3D" id="1.20.1250.20">
    <property type="entry name" value="MFS general substrate transporter like domains"/>
    <property type="match status" value="1"/>
</dbReference>
<dbReference type="InterPro" id="IPR036259">
    <property type="entry name" value="MFS_trans_sf"/>
</dbReference>
<keyword evidence="2" id="KW-0813">Transport</keyword>
<dbReference type="InterPro" id="IPR020846">
    <property type="entry name" value="MFS_dom"/>
</dbReference>
<dbReference type="InterPro" id="IPR011701">
    <property type="entry name" value="MFS"/>
</dbReference>
<feature type="domain" description="Major facilitator superfamily (MFS) profile" evidence="7">
    <location>
        <begin position="20"/>
        <end position="186"/>
    </location>
</feature>
<keyword evidence="4 6" id="KW-1133">Transmembrane helix</keyword>
<gene>
    <name evidence="8" type="ORF">METZ01_LOCUS334305</name>
</gene>
<accession>A0A382QB57</accession>
<comment type="subcellular location">
    <subcellularLocation>
        <location evidence="1">Membrane</location>
        <topology evidence="1">Multi-pass membrane protein</topology>
    </subcellularLocation>
</comment>
<name>A0A382QB57_9ZZZZ</name>
<evidence type="ECO:0000313" key="8">
    <source>
        <dbReference type="EMBL" id="SVC81451.1"/>
    </source>
</evidence>
<feature type="non-terminal residue" evidence="8">
    <location>
        <position position="186"/>
    </location>
</feature>
<feature type="transmembrane region" description="Helical" evidence="6">
    <location>
        <begin position="51"/>
        <end position="74"/>
    </location>
</feature>
<dbReference type="GO" id="GO:0016020">
    <property type="term" value="C:membrane"/>
    <property type="evidence" value="ECO:0007669"/>
    <property type="project" value="UniProtKB-SubCell"/>
</dbReference>
<organism evidence="8">
    <name type="scientific">marine metagenome</name>
    <dbReference type="NCBI Taxonomy" id="408172"/>
    <lineage>
        <taxon>unclassified sequences</taxon>
        <taxon>metagenomes</taxon>
        <taxon>ecological metagenomes</taxon>
    </lineage>
</organism>
<sequence>VVGHPVRTLRTIAGQGPLYPLLILFALNAVDELDRAAFYVLIPEIRDEFELGFQGLLTVVGAVNALALALAVLIAGFADRYSRVRIALAGALAWSVFSFSTGLATGVLFLGFVRSGSAIGASVVPPTHNSLLSDWFSPADRPRVFAFHRSANVIGASLGFVLAGQLGYHFGWRTPFLILAIPTLVV</sequence>
<dbReference type="PANTHER" id="PTHR42718:SF9">
    <property type="entry name" value="MAJOR FACILITATOR SUPERFAMILY MULTIDRUG TRANSPORTER MFSC"/>
    <property type="match status" value="1"/>
</dbReference>
<dbReference type="Pfam" id="PF07690">
    <property type="entry name" value="MFS_1"/>
    <property type="match status" value="1"/>
</dbReference>
<dbReference type="AlphaFoldDB" id="A0A382QB57"/>
<dbReference type="PROSITE" id="PS50850">
    <property type="entry name" value="MFS"/>
    <property type="match status" value="1"/>
</dbReference>
<dbReference type="GO" id="GO:0022857">
    <property type="term" value="F:transmembrane transporter activity"/>
    <property type="evidence" value="ECO:0007669"/>
    <property type="project" value="InterPro"/>
</dbReference>
<dbReference type="EMBL" id="UINC01112473">
    <property type="protein sequence ID" value="SVC81451.1"/>
    <property type="molecule type" value="Genomic_DNA"/>
</dbReference>
<dbReference type="PANTHER" id="PTHR42718">
    <property type="entry name" value="MAJOR FACILITATOR SUPERFAMILY MULTIDRUG TRANSPORTER MFSC"/>
    <property type="match status" value="1"/>
</dbReference>
<evidence type="ECO:0000256" key="6">
    <source>
        <dbReference type="SAM" id="Phobius"/>
    </source>
</evidence>